<dbReference type="PANTHER" id="PTHR46458:SF5">
    <property type="entry name" value="GLOBIN FAMILY PROFILE DOMAIN-CONTAINING PROTEIN"/>
    <property type="match status" value="1"/>
</dbReference>
<dbReference type="InterPro" id="IPR012292">
    <property type="entry name" value="Globin/Proto"/>
</dbReference>
<keyword evidence="2" id="KW-0479">Metal-binding</keyword>
<evidence type="ECO:0000256" key="1">
    <source>
        <dbReference type="ARBA" id="ARBA00022617"/>
    </source>
</evidence>
<name>A0ABQ9EWZ2_TEGGR</name>
<comment type="similarity">
    <text evidence="4">Belongs to the globin family.</text>
</comment>
<dbReference type="EMBL" id="JARBDR010000657">
    <property type="protein sequence ID" value="KAJ8308127.1"/>
    <property type="molecule type" value="Genomic_DNA"/>
</dbReference>
<dbReference type="PROSITE" id="PS01033">
    <property type="entry name" value="GLOBIN"/>
    <property type="match status" value="1"/>
</dbReference>
<evidence type="ECO:0000256" key="3">
    <source>
        <dbReference type="ARBA" id="ARBA00023004"/>
    </source>
</evidence>
<dbReference type="Proteomes" id="UP001217089">
    <property type="component" value="Unassembled WGS sequence"/>
</dbReference>
<gene>
    <name evidence="6" type="ORF">KUTeg_013001</name>
    <name evidence="7" type="ORF">KUTeg_013004</name>
</gene>
<accession>A0ABQ9EWZ2</accession>
<evidence type="ECO:0000259" key="5">
    <source>
        <dbReference type="PROSITE" id="PS01033"/>
    </source>
</evidence>
<evidence type="ECO:0000256" key="2">
    <source>
        <dbReference type="ARBA" id="ARBA00022723"/>
    </source>
</evidence>
<evidence type="ECO:0000313" key="8">
    <source>
        <dbReference type="Proteomes" id="UP001217089"/>
    </source>
</evidence>
<dbReference type="EMBL" id="JARBDR010000657">
    <property type="protein sequence ID" value="KAJ8308130.1"/>
    <property type="molecule type" value="Genomic_DNA"/>
</dbReference>
<keyword evidence="4" id="KW-0813">Transport</keyword>
<keyword evidence="8" id="KW-1185">Reference proteome</keyword>
<feature type="domain" description="Globin" evidence="5">
    <location>
        <begin position="73"/>
        <end position="229"/>
    </location>
</feature>
<dbReference type="SUPFAM" id="SSF46458">
    <property type="entry name" value="Globin-like"/>
    <property type="match status" value="1"/>
</dbReference>
<dbReference type="InterPro" id="IPR009050">
    <property type="entry name" value="Globin-like_sf"/>
</dbReference>
<dbReference type="InterPro" id="IPR050532">
    <property type="entry name" value="Globin-like_OT"/>
</dbReference>
<keyword evidence="3" id="KW-0408">Iron</keyword>
<organism evidence="6 8">
    <name type="scientific">Tegillarca granosa</name>
    <name type="common">Malaysian cockle</name>
    <name type="synonym">Anadara granosa</name>
    <dbReference type="NCBI Taxonomy" id="220873"/>
    <lineage>
        <taxon>Eukaryota</taxon>
        <taxon>Metazoa</taxon>
        <taxon>Spiralia</taxon>
        <taxon>Lophotrochozoa</taxon>
        <taxon>Mollusca</taxon>
        <taxon>Bivalvia</taxon>
        <taxon>Autobranchia</taxon>
        <taxon>Pteriomorphia</taxon>
        <taxon>Arcoida</taxon>
        <taxon>Arcoidea</taxon>
        <taxon>Arcidae</taxon>
        <taxon>Tegillarca</taxon>
    </lineage>
</organism>
<evidence type="ECO:0000256" key="4">
    <source>
        <dbReference type="RuleBase" id="RU000356"/>
    </source>
</evidence>
<dbReference type="Pfam" id="PF00042">
    <property type="entry name" value="Globin"/>
    <property type="match status" value="1"/>
</dbReference>
<reference evidence="6 8" key="1">
    <citation type="submission" date="2022-12" db="EMBL/GenBank/DDBJ databases">
        <title>Chromosome-level genome of Tegillarca granosa.</title>
        <authorList>
            <person name="Kim J."/>
        </authorList>
    </citation>
    <scope>NUCLEOTIDE SEQUENCE [LARGE SCALE GENOMIC DNA]</scope>
    <source>
        <strain evidence="6">Teg-2019</strain>
        <tissue evidence="6">Adductor muscle</tissue>
    </source>
</reference>
<sequence>MLYEDRVFLSISKNQFSQFIINSAHICYDNQYVGSHKNLQEVRTRLLMHLNEAVMADGLPDPAPPAPTDPRLPLDARQVFKLKKSWKGIKRCMEATGVEMFIRMFKANGNVRPLFTRFQHLKTDDELRVDETLEKHATIVMEKLDETIDNVENVDYIKERLATVGKSHLSVHKDFTPEYFWKIEQPFLDALKITLGDRYTDNMDKIYRITIRFILEEMIKACQEEMSGF</sequence>
<keyword evidence="1 4" id="KW-0349">Heme</keyword>
<comment type="caution">
    <text evidence="6">The sequence shown here is derived from an EMBL/GenBank/DDBJ whole genome shotgun (WGS) entry which is preliminary data.</text>
</comment>
<dbReference type="Gene3D" id="1.10.490.10">
    <property type="entry name" value="Globins"/>
    <property type="match status" value="1"/>
</dbReference>
<proteinExistence type="inferred from homology"/>
<evidence type="ECO:0000313" key="7">
    <source>
        <dbReference type="EMBL" id="KAJ8308130.1"/>
    </source>
</evidence>
<protein>
    <recommendedName>
        <fullName evidence="5">Globin domain-containing protein</fullName>
    </recommendedName>
</protein>
<dbReference type="InterPro" id="IPR000971">
    <property type="entry name" value="Globin"/>
</dbReference>
<evidence type="ECO:0000313" key="6">
    <source>
        <dbReference type="EMBL" id="KAJ8308127.1"/>
    </source>
</evidence>
<dbReference type="PANTHER" id="PTHR46458">
    <property type="entry name" value="BLR2807 PROTEIN"/>
    <property type="match status" value="1"/>
</dbReference>
<keyword evidence="4" id="KW-0561">Oxygen transport</keyword>